<feature type="region of interest" description="Disordered" evidence="1">
    <location>
        <begin position="1"/>
        <end position="95"/>
    </location>
</feature>
<feature type="compositionally biased region" description="Basic and acidic residues" evidence="1">
    <location>
        <begin position="43"/>
        <end position="56"/>
    </location>
</feature>
<dbReference type="AlphaFoldDB" id="A0A8S9KHR8"/>
<feature type="compositionally biased region" description="Basic and acidic residues" evidence="1">
    <location>
        <begin position="84"/>
        <end position="95"/>
    </location>
</feature>
<evidence type="ECO:0000256" key="1">
    <source>
        <dbReference type="SAM" id="MobiDB-lite"/>
    </source>
</evidence>
<reference evidence="2" key="1">
    <citation type="submission" date="2019-12" db="EMBL/GenBank/DDBJ databases">
        <title>Genome sequencing and annotation of Brassica cretica.</title>
        <authorList>
            <person name="Studholme D.J."/>
            <person name="Sarris P.F."/>
        </authorList>
    </citation>
    <scope>NUCLEOTIDE SEQUENCE</scope>
    <source>
        <strain evidence="2">PFS-102/07</strain>
        <tissue evidence="2">Leaf</tissue>
    </source>
</reference>
<accession>A0A8S9KHR8</accession>
<comment type="caution">
    <text evidence="2">The sequence shown here is derived from an EMBL/GenBank/DDBJ whole genome shotgun (WGS) entry which is preliminary data.</text>
</comment>
<protein>
    <submittedName>
        <fullName evidence="2">Uncharacterized protein</fullName>
    </submittedName>
</protein>
<name>A0A8S9KHR8_BRACR</name>
<organism evidence="2">
    <name type="scientific">Brassica cretica</name>
    <name type="common">Mustard</name>
    <dbReference type="NCBI Taxonomy" id="69181"/>
    <lineage>
        <taxon>Eukaryota</taxon>
        <taxon>Viridiplantae</taxon>
        <taxon>Streptophyta</taxon>
        <taxon>Embryophyta</taxon>
        <taxon>Tracheophyta</taxon>
        <taxon>Spermatophyta</taxon>
        <taxon>Magnoliopsida</taxon>
        <taxon>eudicotyledons</taxon>
        <taxon>Gunneridae</taxon>
        <taxon>Pentapetalae</taxon>
        <taxon>rosids</taxon>
        <taxon>malvids</taxon>
        <taxon>Brassicales</taxon>
        <taxon>Brassicaceae</taxon>
        <taxon>Brassiceae</taxon>
        <taxon>Brassica</taxon>
    </lineage>
</organism>
<proteinExistence type="predicted"/>
<sequence length="130" mass="15065">MVTDLAGEAQFRSDDRRRPQNGLDIRREIDRRSRKATLMKNGDCNRRETRRVGESPRKKRLTKAENQISEHGKPVEMRKRRSGRRLDAGGHDKYIVESNGGRERFLPGTYFDGVRYPAVLRLHLLSGVSF</sequence>
<gene>
    <name evidence="2" type="ORF">F2Q70_00045680</name>
</gene>
<evidence type="ECO:0000313" key="2">
    <source>
        <dbReference type="EMBL" id="KAF2594264.1"/>
    </source>
</evidence>
<dbReference type="EMBL" id="QGKY02000164">
    <property type="protein sequence ID" value="KAF2594264.1"/>
    <property type="molecule type" value="Genomic_DNA"/>
</dbReference>
<feature type="compositionally biased region" description="Basic and acidic residues" evidence="1">
    <location>
        <begin position="68"/>
        <end position="77"/>
    </location>
</feature>
<feature type="compositionally biased region" description="Basic and acidic residues" evidence="1">
    <location>
        <begin position="11"/>
        <end position="31"/>
    </location>
</feature>